<reference evidence="1" key="1">
    <citation type="submission" date="2022-11" db="EMBL/GenBank/DDBJ databases">
        <title>beta-Carotene-producing bacterium, Jeongeuplla avenae sp. nov., alleviates the salt stress of Arabidopsis seedlings.</title>
        <authorList>
            <person name="Jiang L."/>
            <person name="Lee J."/>
        </authorList>
    </citation>
    <scope>NUCLEOTIDE SEQUENCE</scope>
    <source>
        <strain evidence="1">DY_R2A_6</strain>
    </source>
</reference>
<name>A0ACD4NVU2_9HYPH</name>
<proteinExistence type="predicted"/>
<protein>
    <submittedName>
        <fullName evidence="1">MBL fold metallo-hydrolase</fullName>
    </submittedName>
</protein>
<evidence type="ECO:0000313" key="1">
    <source>
        <dbReference type="EMBL" id="WAJ30917.1"/>
    </source>
</evidence>
<organism evidence="1 2">
    <name type="scientific">Antarcticirhabdus aurantiaca</name>
    <dbReference type="NCBI Taxonomy" id="2606717"/>
    <lineage>
        <taxon>Bacteria</taxon>
        <taxon>Pseudomonadati</taxon>
        <taxon>Pseudomonadota</taxon>
        <taxon>Alphaproteobacteria</taxon>
        <taxon>Hyphomicrobiales</taxon>
        <taxon>Aurantimonadaceae</taxon>
        <taxon>Antarcticirhabdus</taxon>
    </lineage>
</organism>
<evidence type="ECO:0000313" key="2">
    <source>
        <dbReference type="Proteomes" id="UP001163223"/>
    </source>
</evidence>
<dbReference type="EMBL" id="CP113520">
    <property type="protein sequence ID" value="WAJ30917.1"/>
    <property type="molecule type" value="Genomic_DNA"/>
</dbReference>
<keyword evidence="2" id="KW-1185">Reference proteome</keyword>
<gene>
    <name evidence="1" type="ORF">OXU80_12225</name>
</gene>
<dbReference type="Proteomes" id="UP001163223">
    <property type="component" value="Chromosome"/>
</dbReference>
<sequence length="269" mass="29826">MSDRLRLTILGCASSPGVPRIGGDWGACDPTNPKNRRRRSSALVERIGPRGTTRVNIDCGPDFREQMLSADVPMLDAVVLTHQHADHIHGLDDLRGFALIKRGLVPVYCNDDTYERVLEGFRYCFQTPPGSDYPPIVERRRIVAGETFSIDGDGGRIDILPFEQQHGSIVSLGFRIGALAYCSDVSDFPPGAQQAIRGARHIVVDALQYRPHPSHLSLDQAVDWIARLGVPEATLTHMHTPLDYETVSRLLPDHIRPAFDGLTIEFDLD</sequence>
<accession>A0ACD4NVU2</accession>